<dbReference type="SMART" id="SM00387">
    <property type="entry name" value="HATPase_c"/>
    <property type="match status" value="1"/>
</dbReference>
<keyword evidence="4" id="KW-0597">Phosphoprotein</keyword>
<evidence type="ECO:0000256" key="3">
    <source>
        <dbReference type="ARBA" id="ARBA00012438"/>
    </source>
</evidence>
<dbReference type="EC" id="2.7.13.3" evidence="3"/>
<keyword evidence="11" id="KW-1185">Reference proteome</keyword>
<reference evidence="11" key="1">
    <citation type="journal article" date="2019" name="Int. J. Syst. Evol. Microbiol.">
        <title>The Global Catalogue of Microorganisms (GCM) 10K type strain sequencing project: providing services to taxonomists for standard genome sequencing and annotation.</title>
        <authorList>
            <consortium name="The Broad Institute Genomics Platform"/>
            <consortium name="The Broad Institute Genome Sequencing Center for Infectious Disease"/>
            <person name="Wu L."/>
            <person name="Ma J."/>
        </authorList>
    </citation>
    <scope>NUCLEOTIDE SEQUENCE [LARGE SCALE GENOMIC DNA]</scope>
    <source>
        <strain evidence="11">CCUG 71848</strain>
    </source>
</reference>
<accession>A0ABW3PMH4</accession>
<protein>
    <recommendedName>
        <fullName evidence="3">histidine kinase</fullName>
        <ecNumber evidence="3">2.7.13.3</ecNumber>
    </recommendedName>
</protein>
<dbReference type="EMBL" id="JBHTLH010000036">
    <property type="protein sequence ID" value="MFD1125653.1"/>
    <property type="molecule type" value="Genomic_DNA"/>
</dbReference>
<feature type="domain" description="Histidine kinase" evidence="9">
    <location>
        <begin position="224"/>
        <end position="441"/>
    </location>
</feature>
<evidence type="ECO:0000256" key="6">
    <source>
        <dbReference type="ARBA" id="ARBA00022777"/>
    </source>
</evidence>
<keyword evidence="8" id="KW-1133">Transmembrane helix</keyword>
<feature type="transmembrane region" description="Helical" evidence="8">
    <location>
        <begin position="185"/>
        <end position="203"/>
    </location>
</feature>
<keyword evidence="5" id="KW-0808">Transferase</keyword>
<dbReference type="SUPFAM" id="SSF55874">
    <property type="entry name" value="ATPase domain of HSP90 chaperone/DNA topoisomerase II/histidine kinase"/>
    <property type="match status" value="1"/>
</dbReference>
<dbReference type="InterPro" id="IPR036097">
    <property type="entry name" value="HisK_dim/P_sf"/>
</dbReference>
<keyword evidence="6 10" id="KW-0418">Kinase</keyword>
<keyword evidence="7" id="KW-0902">Two-component regulatory system</keyword>
<dbReference type="RefSeq" id="WP_121977040.1">
    <property type="nucleotide sequence ID" value="NZ_JBHTLH010000036.1"/>
</dbReference>
<dbReference type="InterPro" id="IPR036890">
    <property type="entry name" value="HATPase_C_sf"/>
</dbReference>
<dbReference type="PANTHER" id="PTHR45453:SF1">
    <property type="entry name" value="PHOSPHATE REGULON SENSOR PROTEIN PHOR"/>
    <property type="match status" value="1"/>
</dbReference>
<evidence type="ECO:0000256" key="1">
    <source>
        <dbReference type="ARBA" id="ARBA00000085"/>
    </source>
</evidence>
<comment type="subcellular location">
    <subcellularLocation>
        <location evidence="2">Membrane</location>
    </subcellularLocation>
</comment>
<name>A0ABW3PMH4_9LACO</name>
<dbReference type="Pfam" id="PF02518">
    <property type="entry name" value="HATPase_c"/>
    <property type="match status" value="1"/>
</dbReference>
<dbReference type="InterPro" id="IPR050351">
    <property type="entry name" value="BphY/WalK/GraS-like"/>
</dbReference>
<dbReference type="GO" id="GO:0016301">
    <property type="term" value="F:kinase activity"/>
    <property type="evidence" value="ECO:0007669"/>
    <property type="project" value="UniProtKB-KW"/>
</dbReference>
<proteinExistence type="predicted"/>
<evidence type="ECO:0000313" key="11">
    <source>
        <dbReference type="Proteomes" id="UP001597156"/>
    </source>
</evidence>
<evidence type="ECO:0000256" key="4">
    <source>
        <dbReference type="ARBA" id="ARBA00022553"/>
    </source>
</evidence>
<feature type="transmembrane region" description="Helical" evidence="8">
    <location>
        <begin position="18"/>
        <end position="36"/>
    </location>
</feature>
<evidence type="ECO:0000256" key="7">
    <source>
        <dbReference type="ARBA" id="ARBA00023012"/>
    </source>
</evidence>
<keyword evidence="8" id="KW-0472">Membrane</keyword>
<dbReference type="InterPro" id="IPR003594">
    <property type="entry name" value="HATPase_dom"/>
</dbReference>
<dbReference type="PRINTS" id="PR00344">
    <property type="entry name" value="BCTRLSENSOR"/>
</dbReference>
<dbReference type="InterPro" id="IPR004358">
    <property type="entry name" value="Sig_transdc_His_kin-like_C"/>
</dbReference>
<dbReference type="CDD" id="cd00082">
    <property type="entry name" value="HisKA"/>
    <property type="match status" value="1"/>
</dbReference>
<evidence type="ECO:0000256" key="5">
    <source>
        <dbReference type="ARBA" id="ARBA00022679"/>
    </source>
</evidence>
<dbReference type="Pfam" id="PF00512">
    <property type="entry name" value="HisKA"/>
    <property type="match status" value="1"/>
</dbReference>
<dbReference type="SUPFAM" id="SSF47384">
    <property type="entry name" value="Homodimeric domain of signal transducing histidine kinase"/>
    <property type="match status" value="1"/>
</dbReference>
<sequence>MAQDATKKQWIKFFINELVSFTALFAILGGIIYLSFKESIDKNINSGLYGQKTEILRSQAKAKAAGDQIHPYRPRSTPPPTNNATFRTNALAFDKNGHIINSGMIGRGAFNAFQGIKLVKRNLNKVKGLVITTRFGTKQSNHYFMTLLIKVPATNTNTVYSGKYVLILQNIDADLLAVESFKKSLFMTLLLFWALAIAIAYILSRLSMKPILVSWKKQREFSADAAHELRTPITVIQNQMEYLLTRPKKRILDEAASISTTLDEVNQMQTLIKRLLMLSRGDANIIQLQPKSVEIADWANRIFKIYQPLAESQHKILQKDVRVSGKVVFDPELMRQALVILLDNALKYTPTGGTIEVIIKRLHGRLLISVSDTGSGIPDKDKGQVFERFYRVDQSRNAKTGGNGLGLAIAKFIIQQHRGKIEVRDNYPHGAIFQISIPVTRERGALKNHQPTE</sequence>
<evidence type="ECO:0000259" key="9">
    <source>
        <dbReference type="PROSITE" id="PS50109"/>
    </source>
</evidence>
<evidence type="ECO:0000313" key="10">
    <source>
        <dbReference type="EMBL" id="MFD1125653.1"/>
    </source>
</evidence>
<gene>
    <name evidence="10" type="ORF">ACFQ22_09865</name>
</gene>
<evidence type="ECO:0000256" key="2">
    <source>
        <dbReference type="ARBA" id="ARBA00004370"/>
    </source>
</evidence>
<dbReference type="PROSITE" id="PS50109">
    <property type="entry name" value="HIS_KIN"/>
    <property type="match status" value="1"/>
</dbReference>
<keyword evidence="8" id="KW-0812">Transmembrane</keyword>
<dbReference type="InterPro" id="IPR005467">
    <property type="entry name" value="His_kinase_dom"/>
</dbReference>
<dbReference type="SMART" id="SM00388">
    <property type="entry name" value="HisKA"/>
    <property type="match status" value="1"/>
</dbReference>
<dbReference type="PANTHER" id="PTHR45453">
    <property type="entry name" value="PHOSPHATE REGULON SENSOR PROTEIN PHOR"/>
    <property type="match status" value="1"/>
</dbReference>
<comment type="catalytic activity">
    <reaction evidence="1">
        <text>ATP + protein L-histidine = ADP + protein N-phospho-L-histidine.</text>
        <dbReference type="EC" id="2.7.13.3"/>
    </reaction>
</comment>
<organism evidence="10 11">
    <name type="scientific">Lentilactobacillus raoultii</name>
    <dbReference type="NCBI Taxonomy" id="1987503"/>
    <lineage>
        <taxon>Bacteria</taxon>
        <taxon>Bacillati</taxon>
        <taxon>Bacillota</taxon>
        <taxon>Bacilli</taxon>
        <taxon>Lactobacillales</taxon>
        <taxon>Lactobacillaceae</taxon>
        <taxon>Lentilactobacillus</taxon>
    </lineage>
</organism>
<dbReference type="Proteomes" id="UP001597156">
    <property type="component" value="Unassembled WGS sequence"/>
</dbReference>
<comment type="caution">
    <text evidence="10">The sequence shown here is derived from an EMBL/GenBank/DDBJ whole genome shotgun (WGS) entry which is preliminary data.</text>
</comment>
<dbReference type="Gene3D" id="1.10.287.130">
    <property type="match status" value="1"/>
</dbReference>
<dbReference type="CDD" id="cd00075">
    <property type="entry name" value="HATPase"/>
    <property type="match status" value="1"/>
</dbReference>
<dbReference type="InterPro" id="IPR003661">
    <property type="entry name" value="HisK_dim/P_dom"/>
</dbReference>
<dbReference type="Gene3D" id="3.30.565.10">
    <property type="entry name" value="Histidine kinase-like ATPase, C-terminal domain"/>
    <property type="match status" value="1"/>
</dbReference>
<evidence type="ECO:0000256" key="8">
    <source>
        <dbReference type="SAM" id="Phobius"/>
    </source>
</evidence>